<feature type="transmembrane region" description="Helical" evidence="2">
    <location>
        <begin position="116"/>
        <end position="137"/>
    </location>
</feature>
<feature type="compositionally biased region" description="Basic and acidic residues" evidence="1">
    <location>
        <begin position="174"/>
        <end position="184"/>
    </location>
</feature>
<evidence type="ECO:0000256" key="2">
    <source>
        <dbReference type="SAM" id="Phobius"/>
    </source>
</evidence>
<feature type="signal peptide" evidence="3">
    <location>
        <begin position="1"/>
        <end position="16"/>
    </location>
</feature>
<dbReference type="EMBL" id="KV417531">
    <property type="protein sequence ID" value="KZP23561.1"/>
    <property type="molecule type" value="Genomic_DNA"/>
</dbReference>
<evidence type="ECO:0000313" key="4">
    <source>
        <dbReference type="EMBL" id="KZP23561.1"/>
    </source>
</evidence>
<evidence type="ECO:0000256" key="3">
    <source>
        <dbReference type="SAM" id="SignalP"/>
    </source>
</evidence>
<keyword evidence="2" id="KW-0812">Transmembrane</keyword>
<feature type="chain" id="PRO_5007877126" evidence="3">
    <location>
        <begin position="17"/>
        <end position="237"/>
    </location>
</feature>
<feature type="region of interest" description="Disordered" evidence="1">
    <location>
        <begin position="174"/>
        <end position="211"/>
    </location>
</feature>
<proteinExistence type="predicted"/>
<dbReference type="Proteomes" id="UP000076532">
    <property type="component" value="Unassembled WGS sequence"/>
</dbReference>
<accession>A0A166M293</accession>
<sequence>MPMVAVFLIYWSPTLGCDKFNRKIACLGAEIASGRYVSTPVTKTDIRAINRGISDQTDLTHAPTAPKDGETIARTLGIGSYASTATSRFSAPPLQHLYPTTCTQPRAPLISNPVQILGFCLFFLSILTLTSGVVIIYEKPEHAHASSATVRPRATKREAKASDAHVLVHKEVRYTKGEESRSEQEDGAEGESVTLRTRGVTRPTSTRRNSKDVLSALASIANMREMQAGVKKKGSAG</sequence>
<reference evidence="4 5" key="1">
    <citation type="journal article" date="2016" name="Mol. Biol. Evol.">
        <title>Comparative Genomics of Early-Diverging Mushroom-Forming Fungi Provides Insights into the Origins of Lignocellulose Decay Capabilities.</title>
        <authorList>
            <person name="Nagy L.G."/>
            <person name="Riley R."/>
            <person name="Tritt A."/>
            <person name="Adam C."/>
            <person name="Daum C."/>
            <person name="Floudas D."/>
            <person name="Sun H."/>
            <person name="Yadav J.S."/>
            <person name="Pangilinan J."/>
            <person name="Larsson K.H."/>
            <person name="Matsuura K."/>
            <person name="Barry K."/>
            <person name="Labutti K."/>
            <person name="Kuo R."/>
            <person name="Ohm R.A."/>
            <person name="Bhattacharya S.S."/>
            <person name="Shirouzu T."/>
            <person name="Yoshinaga Y."/>
            <person name="Martin F.M."/>
            <person name="Grigoriev I.V."/>
            <person name="Hibbett D.S."/>
        </authorList>
    </citation>
    <scope>NUCLEOTIDE SEQUENCE [LARGE SCALE GENOMIC DNA]</scope>
    <source>
        <strain evidence="4 5">CBS 109695</strain>
    </source>
</reference>
<keyword evidence="2" id="KW-1133">Transmembrane helix</keyword>
<keyword evidence="3" id="KW-0732">Signal</keyword>
<keyword evidence="2" id="KW-0472">Membrane</keyword>
<protein>
    <submittedName>
        <fullName evidence="4">Uncharacterized protein</fullName>
    </submittedName>
</protein>
<name>A0A166M293_9AGAM</name>
<dbReference type="AlphaFoldDB" id="A0A166M293"/>
<organism evidence="4 5">
    <name type="scientific">Athelia psychrophila</name>
    <dbReference type="NCBI Taxonomy" id="1759441"/>
    <lineage>
        <taxon>Eukaryota</taxon>
        <taxon>Fungi</taxon>
        <taxon>Dikarya</taxon>
        <taxon>Basidiomycota</taxon>
        <taxon>Agaricomycotina</taxon>
        <taxon>Agaricomycetes</taxon>
        <taxon>Agaricomycetidae</taxon>
        <taxon>Atheliales</taxon>
        <taxon>Atheliaceae</taxon>
        <taxon>Athelia</taxon>
    </lineage>
</organism>
<evidence type="ECO:0000313" key="5">
    <source>
        <dbReference type="Proteomes" id="UP000076532"/>
    </source>
</evidence>
<evidence type="ECO:0000256" key="1">
    <source>
        <dbReference type="SAM" id="MobiDB-lite"/>
    </source>
</evidence>
<gene>
    <name evidence="4" type="ORF">FIBSPDRAFT_1014074</name>
</gene>
<keyword evidence="5" id="KW-1185">Reference proteome</keyword>